<dbReference type="InterPro" id="IPR007573">
    <property type="entry name" value="QWRF"/>
</dbReference>
<feature type="compositionally biased region" description="Low complexity" evidence="2">
    <location>
        <begin position="146"/>
        <end position="157"/>
    </location>
</feature>
<feature type="region of interest" description="Disordered" evidence="2">
    <location>
        <begin position="91"/>
        <end position="232"/>
    </location>
</feature>
<dbReference type="Proteomes" id="UP001244341">
    <property type="component" value="Chromosome 2b"/>
</dbReference>
<feature type="compositionally biased region" description="Low complexity" evidence="2">
    <location>
        <begin position="103"/>
        <end position="134"/>
    </location>
</feature>
<feature type="compositionally biased region" description="Low complexity" evidence="2">
    <location>
        <begin position="360"/>
        <end position="371"/>
    </location>
</feature>
<reference evidence="3 4" key="1">
    <citation type="submission" date="2023-05" db="EMBL/GenBank/DDBJ databases">
        <title>A 100% complete, gapless, phased diploid assembly of the Scenedesmus obliquus UTEX 3031 genome.</title>
        <authorList>
            <person name="Biondi T.C."/>
            <person name="Hanschen E.R."/>
            <person name="Kwon T."/>
            <person name="Eng W."/>
            <person name="Kruse C.P.S."/>
            <person name="Koehler S.I."/>
            <person name="Kunde Y."/>
            <person name="Gleasner C.D."/>
            <person name="You Mak K.T."/>
            <person name="Polle J."/>
            <person name="Hovde B.T."/>
            <person name="Starkenburg S.R."/>
        </authorList>
    </citation>
    <scope>NUCLEOTIDE SEQUENCE [LARGE SCALE GENOMIC DNA]</scope>
    <source>
        <strain evidence="3 4">DOE0152z</strain>
    </source>
</reference>
<evidence type="ECO:0000313" key="3">
    <source>
        <dbReference type="EMBL" id="WIA09897.1"/>
    </source>
</evidence>
<feature type="compositionally biased region" description="Polar residues" evidence="2">
    <location>
        <begin position="168"/>
        <end position="185"/>
    </location>
</feature>
<comment type="similarity">
    <text evidence="1">Belongs to the QWRF family.</text>
</comment>
<feature type="region of interest" description="Disordered" evidence="2">
    <location>
        <begin position="1"/>
        <end position="63"/>
    </location>
</feature>
<evidence type="ECO:0000256" key="1">
    <source>
        <dbReference type="ARBA" id="ARBA00010016"/>
    </source>
</evidence>
<name>A0ABY8TLN3_TETOB</name>
<protein>
    <submittedName>
        <fullName evidence="3">Uncharacterized protein</fullName>
    </submittedName>
</protein>
<dbReference type="Pfam" id="PF04484">
    <property type="entry name" value="QWRF"/>
    <property type="match status" value="1"/>
</dbReference>
<evidence type="ECO:0000256" key="2">
    <source>
        <dbReference type="SAM" id="MobiDB-lite"/>
    </source>
</evidence>
<dbReference type="EMBL" id="CP126209">
    <property type="protein sequence ID" value="WIA09897.1"/>
    <property type="molecule type" value="Genomic_DNA"/>
</dbReference>
<accession>A0ABY8TLN3</accession>
<dbReference type="PANTHER" id="PTHR31807:SF37">
    <property type="entry name" value="HAUS AUGMIN-LIKE COMPLEX SUBUNIT 8"/>
    <property type="match status" value="1"/>
</dbReference>
<proteinExistence type="inferred from homology"/>
<dbReference type="PANTHER" id="PTHR31807">
    <property type="entry name" value="AUGMIN FAMILY MEMBER"/>
    <property type="match status" value="1"/>
</dbReference>
<feature type="region of interest" description="Disordered" evidence="2">
    <location>
        <begin position="332"/>
        <end position="394"/>
    </location>
</feature>
<gene>
    <name evidence="3" type="ORF">OEZ85_010111</name>
</gene>
<feature type="compositionally biased region" description="Low complexity" evidence="2">
    <location>
        <begin position="190"/>
        <end position="201"/>
    </location>
</feature>
<sequence>MQDNDQQGFLGAPSTDLAARTAGGKPKTREVKARYLQAKPTPASHRQLPPGGRPSQAFQSAPAGWVELQLPNHHGSTPLMVNTAAAGSSASAVFTQTGKPRRTTAQPTPATGATQQRALLQQRRQQQQQQQQQAITAGLVTPAPTQQAAGQQRQQQQHDVAPMPDTGRNASTAGPPQQLHSTSVSGALISPGSSRSSTSCSVRHGHDVGTTAGNSASHARHPGSVAAAELQTPQASRLSASMGLGCPSAVQLGRMGMSLDIGSAMRGSSRRPSDKEAAELKAKLEAYKASKQQHSARGAPVSARGSSQGGFKEPAPKTMFKAAAASMAGLVKAPNSARPKAAGTPPRPMTARHQTHASGAAAVAAALVAAAQQHDRGVRPTPRGQGSAGTATSSAGASASLSASVSSCVAGAAAAKQTGQQGTEGVRQQMQLQCLQRMQLRHLIARMEAALHAKKDKANTAIAAAAAAVVDLYSELQAVKGHLQHEQWRNELQQVLQRQLPKLKAWADLQVRLAGWPAQQQCKLSSRWSHTHA</sequence>
<keyword evidence="4" id="KW-1185">Reference proteome</keyword>
<organism evidence="3 4">
    <name type="scientific">Tetradesmus obliquus</name>
    <name type="common">Green alga</name>
    <name type="synonym">Acutodesmus obliquus</name>
    <dbReference type="NCBI Taxonomy" id="3088"/>
    <lineage>
        <taxon>Eukaryota</taxon>
        <taxon>Viridiplantae</taxon>
        <taxon>Chlorophyta</taxon>
        <taxon>core chlorophytes</taxon>
        <taxon>Chlorophyceae</taxon>
        <taxon>CS clade</taxon>
        <taxon>Sphaeropleales</taxon>
        <taxon>Scenedesmaceae</taxon>
        <taxon>Tetradesmus</taxon>
    </lineage>
</organism>
<evidence type="ECO:0000313" key="4">
    <source>
        <dbReference type="Proteomes" id="UP001244341"/>
    </source>
</evidence>
<feature type="region of interest" description="Disordered" evidence="2">
    <location>
        <begin position="288"/>
        <end position="314"/>
    </location>
</feature>